<dbReference type="EMBL" id="LJPX01000545">
    <property type="protein sequence ID" value="KPW66637.1"/>
    <property type="molecule type" value="Genomic_DNA"/>
</dbReference>
<feature type="region of interest" description="Disordered" evidence="1">
    <location>
        <begin position="1"/>
        <end position="80"/>
    </location>
</feature>
<accession>A0A0P9N5T7</accession>
<dbReference type="Proteomes" id="UP000050564">
    <property type="component" value="Unassembled WGS sequence"/>
</dbReference>
<proteinExistence type="predicted"/>
<name>A0A0P9N5T7_PSECA</name>
<reference evidence="2 3" key="1">
    <citation type="submission" date="2015-09" db="EMBL/GenBank/DDBJ databases">
        <title>Genome announcement of multiple Pseudomonas syringae strains.</title>
        <authorList>
            <person name="Thakur S."/>
            <person name="Wang P.W."/>
            <person name="Gong Y."/>
            <person name="Weir B.S."/>
            <person name="Guttman D.S."/>
        </authorList>
    </citation>
    <scope>NUCLEOTIDE SEQUENCE [LARGE SCALE GENOMIC DNA]</scope>
    <source>
        <strain evidence="2 3">ICMP2823</strain>
    </source>
</reference>
<organism evidence="2 3">
    <name type="scientific">Pseudomonas cannabina</name>
    <dbReference type="NCBI Taxonomy" id="86840"/>
    <lineage>
        <taxon>Bacteria</taxon>
        <taxon>Pseudomonadati</taxon>
        <taxon>Pseudomonadota</taxon>
        <taxon>Gammaproteobacteria</taxon>
        <taxon>Pseudomonadales</taxon>
        <taxon>Pseudomonadaceae</taxon>
        <taxon>Pseudomonas</taxon>
    </lineage>
</organism>
<dbReference type="PATRIC" id="fig|86840.3.peg.1243"/>
<sequence>MRGTAMNDQNDISKDAPYTPTVDHSGKPVEVVRKDIEHEHADTEGVDKTITPTSIKEKEQDAETLRQKNAEVERMLNGQG</sequence>
<evidence type="ECO:0000256" key="1">
    <source>
        <dbReference type="SAM" id="MobiDB-lite"/>
    </source>
</evidence>
<feature type="compositionally biased region" description="Basic and acidic residues" evidence="1">
    <location>
        <begin position="55"/>
        <end position="74"/>
    </location>
</feature>
<feature type="compositionally biased region" description="Polar residues" evidence="1">
    <location>
        <begin position="1"/>
        <end position="10"/>
    </location>
</feature>
<protein>
    <submittedName>
        <fullName evidence="2">Uncharacterized protein</fullName>
    </submittedName>
</protein>
<gene>
    <name evidence="2" type="ORF">ALO81_00872</name>
</gene>
<comment type="caution">
    <text evidence="2">The sequence shown here is derived from an EMBL/GenBank/DDBJ whole genome shotgun (WGS) entry which is preliminary data.</text>
</comment>
<dbReference type="AlphaFoldDB" id="A0A0P9N5T7"/>
<evidence type="ECO:0000313" key="2">
    <source>
        <dbReference type="EMBL" id="KPW66637.1"/>
    </source>
</evidence>
<feature type="compositionally biased region" description="Basic and acidic residues" evidence="1">
    <location>
        <begin position="24"/>
        <end position="47"/>
    </location>
</feature>
<evidence type="ECO:0000313" key="3">
    <source>
        <dbReference type="Proteomes" id="UP000050564"/>
    </source>
</evidence>